<dbReference type="PANTHER" id="PTHR34205:SF2">
    <property type="entry name" value="DUF962 DOMAIN-CONTAINING PROTEIN"/>
    <property type="match status" value="1"/>
</dbReference>
<comment type="caution">
    <text evidence="2">The sequence shown here is derived from an EMBL/GenBank/DDBJ whole genome shotgun (WGS) entry which is preliminary data.</text>
</comment>
<keyword evidence="1" id="KW-0472">Membrane</keyword>
<evidence type="ECO:0000256" key="1">
    <source>
        <dbReference type="SAM" id="Phobius"/>
    </source>
</evidence>
<dbReference type="Proteomes" id="UP000245916">
    <property type="component" value="Unassembled WGS sequence"/>
</dbReference>
<protein>
    <submittedName>
        <fullName evidence="2">DUF962 domain-containing protein</fullName>
    </submittedName>
</protein>
<gene>
    <name evidence="2" type="ORF">DF286_06410</name>
</gene>
<dbReference type="OrthoDB" id="7356072at2"/>
<dbReference type="AlphaFoldDB" id="A0A2U2J2H5"/>
<proteinExistence type="predicted"/>
<keyword evidence="3" id="KW-1185">Reference proteome</keyword>
<evidence type="ECO:0000313" key="3">
    <source>
        <dbReference type="Proteomes" id="UP000245916"/>
    </source>
</evidence>
<dbReference type="PANTHER" id="PTHR34205">
    <property type="entry name" value="TRANSMEMBRANE PROTEIN"/>
    <property type="match status" value="1"/>
</dbReference>
<feature type="transmembrane region" description="Helical" evidence="1">
    <location>
        <begin position="25"/>
        <end position="43"/>
    </location>
</feature>
<organism evidence="2 3">
    <name type="scientific">Allosphingosinicella humi</name>
    <dbReference type="NCBI Taxonomy" id="2068657"/>
    <lineage>
        <taxon>Bacteria</taxon>
        <taxon>Pseudomonadati</taxon>
        <taxon>Pseudomonadota</taxon>
        <taxon>Alphaproteobacteria</taxon>
        <taxon>Sphingomonadales</taxon>
        <taxon>Sphingomonadaceae</taxon>
        <taxon>Allosphingosinicella</taxon>
    </lineage>
</organism>
<evidence type="ECO:0000313" key="2">
    <source>
        <dbReference type="EMBL" id="PWG02538.1"/>
    </source>
</evidence>
<dbReference type="EMBL" id="QFFF01000001">
    <property type="protein sequence ID" value="PWG02538.1"/>
    <property type="molecule type" value="Genomic_DNA"/>
</dbReference>
<keyword evidence="1" id="KW-1133">Transmembrane helix</keyword>
<keyword evidence="1" id="KW-0812">Transmembrane</keyword>
<dbReference type="RefSeq" id="WP_109270677.1">
    <property type="nucleotide sequence ID" value="NZ_QFFF01000001.1"/>
</dbReference>
<reference evidence="2 3" key="1">
    <citation type="submission" date="2018-05" db="EMBL/GenBank/DDBJ databases">
        <title>Genome of Sphingosinicella humi QZX222.</title>
        <authorList>
            <person name="Qiao Z."/>
            <person name="Wang G."/>
        </authorList>
    </citation>
    <scope>NUCLEOTIDE SEQUENCE [LARGE SCALE GENOMIC DNA]</scope>
    <source>
        <strain evidence="2 3">QZX222</strain>
    </source>
</reference>
<sequence length="116" mass="13364">MRVHKSFAEFWPFYLQEHSKPRTRAFHYVGTSLVVLLAIAALLTGRWWLLLAMPLAGYAFAWASHAAIERNRPATFTYPLWSLRADFRMWWLWLTGRIGAELAAAGIATARTGERR</sequence>
<dbReference type="InterPro" id="IPR009305">
    <property type="entry name" value="Mpo1-like"/>
</dbReference>
<accession>A0A2U2J2H5</accession>
<dbReference type="Pfam" id="PF06127">
    <property type="entry name" value="Mpo1-like"/>
    <property type="match status" value="1"/>
</dbReference>
<feature type="transmembrane region" description="Helical" evidence="1">
    <location>
        <begin position="88"/>
        <end position="110"/>
    </location>
</feature>
<name>A0A2U2J2H5_9SPHN</name>